<comment type="similarity">
    <text evidence="14">Belongs to the G-protein coupled receptor 1 family.</text>
</comment>
<reference evidence="16" key="2">
    <citation type="submission" date="2025-09" db="UniProtKB">
        <authorList>
            <consortium name="Ensembl"/>
        </authorList>
    </citation>
    <scope>IDENTIFICATION</scope>
</reference>
<feature type="transmembrane region" description="Helical" evidence="14">
    <location>
        <begin position="184"/>
        <end position="209"/>
    </location>
</feature>
<evidence type="ECO:0000256" key="1">
    <source>
        <dbReference type="ARBA" id="ARBA00004651"/>
    </source>
</evidence>
<evidence type="ECO:0000256" key="7">
    <source>
        <dbReference type="ARBA" id="ARBA00023136"/>
    </source>
</evidence>
<dbReference type="GO" id="GO:0030336">
    <property type="term" value="P:negative regulation of cell migration"/>
    <property type="evidence" value="ECO:0007669"/>
    <property type="project" value="Ensembl"/>
</dbReference>
<keyword evidence="8" id="KW-0564">Palmitate</keyword>
<keyword evidence="12 14" id="KW-0807">Transducer</keyword>
<evidence type="ECO:0000256" key="3">
    <source>
        <dbReference type="ARBA" id="ARBA00022475"/>
    </source>
</evidence>
<dbReference type="GO" id="GO:0001609">
    <property type="term" value="F:G protein-coupled adenosine receptor activity"/>
    <property type="evidence" value="ECO:0007669"/>
    <property type="project" value="UniProtKB-UniRule"/>
</dbReference>
<protein>
    <recommendedName>
        <fullName evidence="2 14">Adenosine receptor A3</fullName>
    </recommendedName>
</protein>
<keyword evidence="4 14" id="KW-0812">Transmembrane</keyword>
<keyword evidence="11 14" id="KW-0325">Glycoprotein</keyword>
<evidence type="ECO:0000256" key="9">
    <source>
        <dbReference type="ARBA" id="ARBA00023157"/>
    </source>
</evidence>
<dbReference type="PROSITE" id="PS00237">
    <property type="entry name" value="G_PROTEIN_RECEP_F1_1"/>
    <property type="match status" value="1"/>
</dbReference>
<feature type="transmembrane region" description="Helical" evidence="14">
    <location>
        <begin position="23"/>
        <end position="46"/>
    </location>
</feature>
<comment type="function">
    <text evidence="14">Receptor for adenosine. The activity of this receptor is mediated by G proteins which inhibit adenylyl cyclase.</text>
</comment>
<dbReference type="Ensembl" id="ENSSMRT00000006393.1">
    <property type="protein sequence ID" value="ENSSMRP00000005438.1"/>
    <property type="gene ID" value="ENSSMRG00000004425.1"/>
</dbReference>
<dbReference type="PRINTS" id="PR00237">
    <property type="entry name" value="GPCRRHODOPSN"/>
</dbReference>
<dbReference type="PRINTS" id="PR00424">
    <property type="entry name" value="ADENOSINER"/>
</dbReference>
<dbReference type="GO" id="GO:0005886">
    <property type="term" value="C:plasma membrane"/>
    <property type="evidence" value="ECO:0007669"/>
    <property type="project" value="UniProtKB-SubCell"/>
</dbReference>
<dbReference type="GeneTree" id="ENSGT01030000234555"/>
<evidence type="ECO:0000256" key="12">
    <source>
        <dbReference type="ARBA" id="ARBA00023224"/>
    </source>
</evidence>
<feature type="transmembrane region" description="Helical" evidence="14">
    <location>
        <begin position="269"/>
        <end position="289"/>
    </location>
</feature>
<dbReference type="AlphaFoldDB" id="A0A8D0DHZ3"/>
<evidence type="ECO:0000256" key="4">
    <source>
        <dbReference type="ARBA" id="ARBA00022692"/>
    </source>
</evidence>
<proteinExistence type="inferred from homology"/>
<organism evidence="16 17">
    <name type="scientific">Salvator merianae</name>
    <name type="common">Argentine black and white tegu</name>
    <name type="synonym">Tupinambis merianae</name>
    <dbReference type="NCBI Taxonomy" id="96440"/>
    <lineage>
        <taxon>Eukaryota</taxon>
        <taxon>Metazoa</taxon>
        <taxon>Chordata</taxon>
        <taxon>Craniata</taxon>
        <taxon>Vertebrata</taxon>
        <taxon>Euteleostomi</taxon>
        <taxon>Lepidosauria</taxon>
        <taxon>Squamata</taxon>
        <taxon>Bifurcata</taxon>
        <taxon>Unidentata</taxon>
        <taxon>Episquamata</taxon>
        <taxon>Laterata</taxon>
        <taxon>Teiioidea</taxon>
        <taxon>Teiidae</taxon>
        <taxon>Salvator</taxon>
    </lineage>
</organism>
<keyword evidence="3 14" id="KW-1003">Cell membrane</keyword>
<feature type="transmembrane region" description="Helical" evidence="14">
    <location>
        <begin position="237"/>
        <end position="257"/>
    </location>
</feature>
<evidence type="ECO:0000256" key="8">
    <source>
        <dbReference type="ARBA" id="ARBA00023139"/>
    </source>
</evidence>
<keyword evidence="5 14" id="KW-1133">Transmembrane helix</keyword>
<dbReference type="Gene3D" id="1.20.1070.10">
    <property type="entry name" value="Rhodopsin 7-helix transmembrane proteins"/>
    <property type="match status" value="1"/>
</dbReference>
<dbReference type="PANTHER" id="PTHR24246">
    <property type="entry name" value="OLFACTORY RECEPTOR AND ADENOSINE RECEPTOR"/>
    <property type="match status" value="1"/>
</dbReference>
<evidence type="ECO:0000256" key="5">
    <source>
        <dbReference type="ARBA" id="ARBA00022989"/>
    </source>
</evidence>
<keyword evidence="7 14" id="KW-0472">Membrane</keyword>
<evidence type="ECO:0000256" key="10">
    <source>
        <dbReference type="ARBA" id="ARBA00023170"/>
    </source>
</evidence>
<feature type="domain" description="G-protein coupled receptors family 1 profile" evidence="15">
    <location>
        <begin position="39"/>
        <end position="289"/>
    </location>
</feature>
<dbReference type="Proteomes" id="UP000694421">
    <property type="component" value="Unplaced"/>
</dbReference>
<dbReference type="SMART" id="SM01381">
    <property type="entry name" value="7TM_GPCR_Srsx"/>
    <property type="match status" value="1"/>
</dbReference>
<dbReference type="PRINTS" id="PR00555">
    <property type="entry name" value="ADENOSINEA3R"/>
</dbReference>
<dbReference type="OMA" id="INCITYF"/>
<comment type="subcellular location">
    <subcellularLocation>
        <location evidence="1 14">Cell membrane</location>
        <topology evidence="1 14">Multi-pass membrane protein</topology>
    </subcellularLocation>
</comment>
<dbReference type="InterPro" id="IPR000466">
    <property type="entry name" value="Adeno_A3_rcpt"/>
</dbReference>
<dbReference type="Pfam" id="PF00001">
    <property type="entry name" value="7tm_1"/>
    <property type="match status" value="1"/>
</dbReference>
<keyword evidence="13" id="KW-0449">Lipoprotein</keyword>
<dbReference type="GO" id="GO:0008285">
    <property type="term" value="P:negative regulation of cell population proliferation"/>
    <property type="evidence" value="ECO:0007669"/>
    <property type="project" value="Ensembl"/>
</dbReference>
<evidence type="ECO:0000313" key="16">
    <source>
        <dbReference type="Ensembl" id="ENSSMRP00000005438.1"/>
    </source>
</evidence>
<evidence type="ECO:0000256" key="2">
    <source>
        <dbReference type="ARBA" id="ARBA00021738"/>
    </source>
</evidence>
<keyword evidence="10 14" id="KW-0675">Receptor</keyword>
<evidence type="ECO:0000256" key="6">
    <source>
        <dbReference type="ARBA" id="ARBA00023040"/>
    </source>
</evidence>
<evidence type="ECO:0000256" key="11">
    <source>
        <dbReference type="ARBA" id="ARBA00023180"/>
    </source>
</evidence>
<evidence type="ECO:0000256" key="13">
    <source>
        <dbReference type="ARBA" id="ARBA00023288"/>
    </source>
</evidence>
<dbReference type="PANTHER" id="PTHR24246:SF2">
    <property type="entry name" value="ADENOSINE RECEPTOR A3"/>
    <property type="match status" value="1"/>
</dbReference>
<dbReference type="PROSITE" id="PS50262">
    <property type="entry name" value="G_PROTEIN_RECEP_F1_2"/>
    <property type="match status" value="1"/>
</dbReference>
<evidence type="ECO:0000256" key="14">
    <source>
        <dbReference type="RuleBase" id="RU201114"/>
    </source>
</evidence>
<dbReference type="GO" id="GO:0030425">
    <property type="term" value="C:dendrite"/>
    <property type="evidence" value="ECO:0007669"/>
    <property type="project" value="TreeGrafter"/>
</dbReference>
<sequence length="326" mass="37538">QFISSSPAHFLFLPYSNMMGLDIVYIALESVITVLAILGNVVVICVMRLNPAFQKTTFYFVVSLAVADIGVGLVTPVAIVLILGLEILYDICLFMCCLLVIFTQASIISLLAIAIDRYLRIKLLTRYNMIITKKRICMALGITWLLSVLLGITPMFGWAEEREKNSSFVQCKFTRVMKMEFLTYLNFFIGTLVPLVVMLALYAKIFWIIRVKLRQCSRNVKGQGIFFRKEFRMAKSLALVLFLFAVCWLPMCIMNCIQHFYPTFKMQKYTLYAAILLSHSNSVINPIVYTFRIKKFRKTCIQILRNYILRVDPEKNTSYRLSTFAV</sequence>
<dbReference type="InterPro" id="IPR001634">
    <property type="entry name" value="Adenosn_rcpt"/>
</dbReference>
<dbReference type="SUPFAM" id="SSF81321">
    <property type="entry name" value="Family A G protein-coupled receptor-like"/>
    <property type="match status" value="1"/>
</dbReference>
<feature type="transmembrane region" description="Helical" evidence="14">
    <location>
        <begin position="58"/>
        <end position="81"/>
    </location>
</feature>
<reference evidence="16" key="1">
    <citation type="submission" date="2025-08" db="UniProtKB">
        <authorList>
            <consortium name="Ensembl"/>
        </authorList>
    </citation>
    <scope>IDENTIFICATION</scope>
</reference>
<evidence type="ECO:0000259" key="15">
    <source>
        <dbReference type="PROSITE" id="PS50262"/>
    </source>
</evidence>
<feature type="transmembrane region" description="Helical" evidence="14">
    <location>
        <begin position="136"/>
        <end position="159"/>
    </location>
</feature>
<evidence type="ECO:0000313" key="17">
    <source>
        <dbReference type="Proteomes" id="UP000694421"/>
    </source>
</evidence>
<dbReference type="InterPro" id="IPR017452">
    <property type="entry name" value="GPCR_Rhodpsn_7TM"/>
</dbReference>
<name>A0A8D0DHZ3_SALMN</name>
<accession>A0A8D0DHZ3</accession>
<feature type="transmembrane region" description="Helical" evidence="14">
    <location>
        <begin position="87"/>
        <end position="115"/>
    </location>
</feature>
<dbReference type="GO" id="GO:0045202">
    <property type="term" value="C:synapse"/>
    <property type="evidence" value="ECO:0007669"/>
    <property type="project" value="TreeGrafter"/>
</dbReference>
<keyword evidence="9 14" id="KW-1015">Disulfide bond</keyword>
<keyword evidence="17" id="KW-1185">Reference proteome</keyword>
<dbReference type="InterPro" id="IPR000276">
    <property type="entry name" value="GPCR_Rhodpsn"/>
</dbReference>
<keyword evidence="6 14" id="KW-0297">G-protein coupled receptor</keyword>